<dbReference type="PROSITE" id="PS51029">
    <property type="entry name" value="MADF"/>
    <property type="match status" value="1"/>
</dbReference>
<evidence type="ECO:0000259" key="5">
    <source>
        <dbReference type="PROSITE" id="PS51029"/>
    </source>
</evidence>
<feature type="domain" description="MADF" evidence="5">
    <location>
        <begin position="19"/>
        <end position="103"/>
    </location>
</feature>
<evidence type="ECO:0008006" key="9">
    <source>
        <dbReference type="Google" id="ProtNLM"/>
    </source>
</evidence>
<evidence type="ECO:0000313" key="8">
    <source>
        <dbReference type="Proteomes" id="UP001152799"/>
    </source>
</evidence>
<feature type="domain" description="BESS" evidence="6">
    <location>
        <begin position="178"/>
        <end position="217"/>
    </location>
</feature>
<protein>
    <recommendedName>
        <fullName evidence="9">MADF domain-containing protein</fullName>
    </recommendedName>
</protein>
<dbReference type="EMBL" id="OU892284">
    <property type="protein sequence ID" value="CAG9772204.1"/>
    <property type="molecule type" value="Genomic_DNA"/>
</dbReference>
<evidence type="ECO:0000256" key="3">
    <source>
        <dbReference type="SAM" id="MobiDB-lite"/>
    </source>
</evidence>
<comment type="subcellular location">
    <subcellularLocation>
        <location evidence="1 2">Nucleus</location>
    </subcellularLocation>
</comment>
<feature type="compositionally biased region" description="Acidic residues" evidence="3">
    <location>
        <begin position="110"/>
        <end position="125"/>
    </location>
</feature>
<dbReference type="InterPro" id="IPR001005">
    <property type="entry name" value="SANT/Myb"/>
</dbReference>
<dbReference type="Proteomes" id="UP001152799">
    <property type="component" value="Chromosome 8"/>
</dbReference>
<dbReference type="InterPro" id="IPR009057">
    <property type="entry name" value="Homeodomain-like_sf"/>
</dbReference>
<dbReference type="SMART" id="SM00595">
    <property type="entry name" value="MADF"/>
    <property type="match status" value="1"/>
</dbReference>
<evidence type="ECO:0000259" key="4">
    <source>
        <dbReference type="PROSITE" id="PS50090"/>
    </source>
</evidence>
<dbReference type="PROSITE" id="PS51031">
    <property type="entry name" value="BESS"/>
    <property type="match status" value="1"/>
</dbReference>
<dbReference type="Pfam" id="PF10545">
    <property type="entry name" value="MADF_DNA_bdg"/>
    <property type="match status" value="1"/>
</dbReference>
<dbReference type="SUPFAM" id="SSF46689">
    <property type="entry name" value="Homeodomain-like"/>
    <property type="match status" value="1"/>
</dbReference>
<dbReference type="OrthoDB" id="6784293at2759"/>
<evidence type="ECO:0000313" key="7">
    <source>
        <dbReference type="EMBL" id="CAG9772204.1"/>
    </source>
</evidence>
<evidence type="ECO:0000256" key="1">
    <source>
        <dbReference type="ARBA" id="ARBA00004123"/>
    </source>
</evidence>
<dbReference type="AlphaFoldDB" id="A0A9N9QMU3"/>
<dbReference type="Pfam" id="PF02944">
    <property type="entry name" value="BESS"/>
    <property type="match status" value="1"/>
</dbReference>
<dbReference type="GO" id="GO:0005634">
    <property type="term" value="C:nucleus"/>
    <property type="evidence" value="ECO:0007669"/>
    <property type="project" value="UniProtKB-SubCell"/>
</dbReference>
<sequence>MSGNNRSVYEGWTMYQDKTLINFVSQHEALYNIKCKDFRKTHMKLILWRKLAKLIKGKTDVECAKRWAYVRGYYVRRIGKETTNEAARRRAEQLSSFLTSSTGKKRVPESSEESSNEDVDLEEEKEEVKLPAKKLKSIGMDQEKSPENSETLKNGNISLEESLESINKIHKGNHSEEQDETDLFFASMAKSVKKLPEKERVYVRLEIGSIVGNAELRHLEHQNYNDCSRLTFPASNSSSNLTSNYNKEVSDIL</sequence>
<evidence type="ECO:0000256" key="2">
    <source>
        <dbReference type="PROSITE-ProRule" id="PRU00371"/>
    </source>
</evidence>
<organism evidence="7 8">
    <name type="scientific">Ceutorhynchus assimilis</name>
    <name type="common">cabbage seed weevil</name>
    <dbReference type="NCBI Taxonomy" id="467358"/>
    <lineage>
        <taxon>Eukaryota</taxon>
        <taxon>Metazoa</taxon>
        <taxon>Ecdysozoa</taxon>
        <taxon>Arthropoda</taxon>
        <taxon>Hexapoda</taxon>
        <taxon>Insecta</taxon>
        <taxon>Pterygota</taxon>
        <taxon>Neoptera</taxon>
        <taxon>Endopterygota</taxon>
        <taxon>Coleoptera</taxon>
        <taxon>Polyphaga</taxon>
        <taxon>Cucujiformia</taxon>
        <taxon>Curculionidae</taxon>
        <taxon>Ceutorhynchinae</taxon>
        <taxon>Ceutorhynchus</taxon>
    </lineage>
</organism>
<feature type="domain" description="Myb-like" evidence="4">
    <location>
        <begin position="12"/>
        <end position="71"/>
    </location>
</feature>
<dbReference type="InterPro" id="IPR039353">
    <property type="entry name" value="TF_Adf1"/>
</dbReference>
<keyword evidence="2" id="KW-0539">Nucleus</keyword>
<evidence type="ECO:0000259" key="6">
    <source>
        <dbReference type="PROSITE" id="PS51031"/>
    </source>
</evidence>
<dbReference type="PANTHER" id="PTHR12243:SF67">
    <property type="entry name" value="COREPRESSOR OF PANGOLIN, ISOFORM A-RELATED"/>
    <property type="match status" value="1"/>
</dbReference>
<dbReference type="GO" id="GO:0003677">
    <property type="term" value="F:DNA binding"/>
    <property type="evidence" value="ECO:0007669"/>
    <property type="project" value="InterPro"/>
</dbReference>
<dbReference type="InterPro" id="IPR006578">
    <property type="entry name" value="MADF-dom"/>
</dbReference>
<dbReference type="Gene3D" id="1.10.10.60">
    <property type="entry name" value="Homeodomain-like"/>
    <property type="match status" value="1"/>
</dbReference>
<accession>A0A9N9QMU3</accession>
<feature type="region of interest" description="Disordered" evidence="3">
    <location>
        <begin position="98"/>
        <end position="155"/>
    </location>
</feature>
<gene>
    <name evidence="7" type="ORF">CEUTPL_LOCUS12624</name>
</gene>
<keyword evidence="8" id="KW-1185">Reference proteome</keyword>
<dbReference type="PROSITE" id="PS50090">
    <property type="entry name" value="MYB_LIKE"/>
    <property type="match status" value="1"/>
</dbReference>
<dbReference type="PANTHER" id="PTHR12243">
    <property type="entry name" value="MADF DOMAIN TRANSCRIPTION FACTOR"/>
    <property type="match status" value="1"/>
</dbReference>
<dbReference type="InterPro" id="IPR004210">
    <property type="entry name" value="BESS_motif"/>
</dbReference>
<proteinExistence type="predicted"/>
<reference evidence="7" key="1">
    <citation type="submission" date="2022-01" db="EMBL/GenBank/DDBJ databases">
        <authorList>
            <person name="King R."/>
        </authorList>
    </citation>
    <scope>NUCLEOTIDE SEQUENCE</scope>
</reference>
<name>A0A9N9QMU3_9CUCU</name>